<keyword evidence="2 5" id="KW-0732">Signal</keyword>
<accession>A0A6G1LGR8</accession>
<feature type="signal peptide" evidence="5">
    <location>
        <begin position="1"/>
        <end position="17"/>
    </location>
</feature>
<dbReference type="AlphaFoldDB" id="A0A6G1LGR8"/>
<keyword evidence="3" id="KW-1015">Disulfide bond</keyword>
<dbReference type="PANTHER" id="PTHR33136:SF6">
    <property type="entry name" value="PROTEIN RALF-LIKE 34"/>
    <property type="match status" value="1"/>
</dbReference>
<evidence type="ECO:0000313" key="6">
    <source>
        <dbReference type="EMBL" id="KAF2772141.1"/>
    </source>
</evidence>
<dbReference type="GO" id="GO:0019722">
    <property type="term" value="P:calcium-mediated signaling"/>
    <property type="evidence" value="ECO:0007669"/>
    <property type="project" value="TreeGrafter"/>
</dbReference>
<evidence type="ECO:0000313" key="7">
    <source>
        <dbReference type="Proteomes" id="UP000799436"/>
    </source>
</evidence>
<protein>
    <submittedName>
        <fullName evidence="6">RALF-domain-containing protein</fullName>
    </submittedName>
</protein>
<evidence type="ECO:0000256" key="5">
    <source>
        <dbReference type="SAM" id="SignalP"/>
    </source>
</evidence>
<dbReference type="Pfam" id="PF05498">
    <property type="entry name" value="RALF"/>
    <property type="match status" value="1"/>
</dbReference>
<name>A0A6G1LGR8_9PEZI</name>
<dbReference type="PANTHER" id="PTHR33136">
    <property type="entry name" value="RAPID ALKALINIZATION FACTOR-LIKE"/>
    <property type="match status" value="1"/>
</dbReference>
<gene>
    <name evidence="6" type="ORF">EJ03DRAFT_214030</name>
</gene>
<sequence length="106" mass="11393">MKIHTIVIAFLTAVAYSAPIDLAPRKLGWKASNLPPNDAIVLHQSGRREAAGLKARAPTEYISPGTMHRNTVPCSKNGSSATNCKNEEPANKYNRGCSKNTECRGG</sequence>
<evidence type="ECO:0000256" key="3">
    <source>
        <dbReference type="ARBA" id="ARBA00023157"/>
    </source>
</evidence>
<keyword evidence="7" id="KW-1185">Reference proteome</keyword>
<dbReference type="InterPro" id="IPR008801">
    <property type="entry name" value="RALF"/>
</dbReference>
<feature type="region of interest" description="Disordered" evidence="4">
    <location>
        <begin position="64"/>
        <end position="106"/>
    </location>
</feature>
<proteinExistence type="inferred from homology"/>
<evidence type="ECO:0000256" key="4">
    <source>
        <dbReference type="SAM" id="MobiDB-lite"/>
    </source>
</evidence>
<reference evidence="6" key="1">
    <citation type="journal article" date="2020" name="Stud. Mycol.">
        <title>101 Dothideomycetes genomes: a test case for predicting lifestyles and emergence of pathogens.</title>
        <authorList>
            <person name="Haridas S."/>
            <person name="Albert R."/>
            <person name="Binder M."/>
            <person name="Bloem J."/>
            <person name="Labutti K."/>
            <person name="Salamov A."/>
            <person name="Andreopoulos B."/>
            <person name="Baker S."/>
            <person name="Barry K."/>
            <person name="Bills G."/>
            <person name="Bluhm B."/>
            <person name="Cannon C."/>
            <person name="Castanera R."/>
            <person name="Culley D."/>
            <person name="Daum C."/>
            <person name="Ezra D."/>
            <person name="Gonzalez J."/>
            <person name="Henrissat B."/>
            <person name="Kuo A."/>
            <person name="Liang C."/>
            <person name="Lipzen A."/>
            <person name="Lutzoni F."/>
            <person name="Magnuson J."/>
            <person name="Mondo S."/>
            <person name="Nolan M."/>
            <person name="Ohm R."/>
            <person name="Pangilinan J."/>
            <person name="Park H.-J."/>
            <person name="Ramirez L."/>
            <person name="Alfaro M."/>
            <person name="Sun H."/>
            <person name="Tritt A."/>
            <person name="Yoshinaga Y."/>
            <person name="Zwiers L.-H."/>
            <person name="Turgeon B."/>
            <person name="Goodwin S."/>
            <person name="Spatafora J."/>
            <person name="Crous P."/>
            <person name="Grigoriev I."/>
        </authorList>
    </citation>
    <scope>NUCLEOTIDE SEQUENCE</scope>
    <source>
        <strain evidence="6">CBS 116005</strain>
    </source>
</reference>
<dbReference type="OrthoDB" id="3941347at2759"/>
<evidence type="ECO:0000256" key="1">
    <source>
        <dbReference type="ARBA" id="ARBA00009178"/>
    </source>
</evidence>
<evidence type="ECO:0000256" key="2">
    <source>
        <dbReference type="ARBA" id="ARBA00022729"/>
    </source>
</evidence>
<comment type="similarity">
    <text evidence="1">Belongs to the plant rapid alkalinization factor (RALF) family.</text>
</comment>
<dbReference type="Proteomes" id="UP000799436">
    <property type="component" value="Unassembled WGS sequence"/>
</dbReference>
<dbReference type="EMBL" id="ML995816">
    <property type="protein sequence ID" value="KAF2772141.1"/>
    <property type="molecule type" value="Genomic_DNA"/>
</dbReference>
<feature type="compositionally biased region" description="Polar residues" evidence="4">
    <location>
        <begin position="68"/>
        <end position="84"/>
    </location>
</feature>
<feature type="chain" id="PRO_5026132629" evidence="5">
    <location>
        <begin position="18"/>
        <end position="106"/>
    </location>
</feature>
<organism evidence="6 7">
    <name type="scientific">Teratosphaeria nubilosa</name>
    <dbReference type="NCBI Taxonomy" id="161662"/>
    <lineage>
        <taxon>Eukaryota</taxon>
        <taxon>Fungi</taxon>
        <taxon>Dikarya</taxon>
        <taxon>Ascomycota</taxon>
        <taxon>Pezizomycotina</taxon>
        <taxon>Dothideomycetes</taxon>
        <taxon>Dothideomycetidae</taxon>
        <taxon>Mycosphaerellales</taxon>
        <taxon>Teratosphaeriaceae</taxon>
        <taxon>Teratosphaeria</taxon>
    </lineage>
</organism>